<keyword evidence="4" id="KW-1185">Reference proteome</keyword>
<dbReference type="SUPFAM" id="SSF52058">
    <property type="entry name" value="L domain-like"/>
    <property type="match status" value="1"/>
</dbReference>
<dbReference type="InterPro" id="IPR057135">
    <property type="entry name" value="At4g27190-like_LRR"/>
</dbReference>
<evidence type="ECO:0000256" key="1">
    <source>
        <dbReference type="ARBA" id="ARBA00022821"/>
    </source>
</evidence>
<organism evidence="3 4">
    <name type="scientific">Brassica carinata</name>
    <name type="common">Ethiopian mustard</name>
    <name type="synonym">Abyssinian cabbage</name>
    <dbReference type="NCBI Taxonomy" id="52824"/>
    <lineage>
        <taxon>Eukaryota</taxon>
        <taxon>Viridiplantae</taxon>
        <taxon>Streptophyta</taxon>
        <taxon>Embryophyta</taxon>
        <taxon>Tracheophyta</taxon>
        <taxon>Spermatophyta</taxon>
        <taxon>Magnoliopsida</taxon>
        <taxon>eudicotyledons</taxon>
        <taxon>Gunneridae</taxon>
        <taxon>Pentapetalae</taxon>
        <taxon>rosids</taxon>
        <taxon>malvids</taxon>
        <taxon>Brassicales</taxon>
        <taxon>Brassicaceae</taxon>
        <taxon>Brassiceae</taxon>
        <taxon>Brassica</taxon>
    </lineage>
</organism>
<comment type="caution">
    <text evidence="3">The sequence shown here is derived from an EMBL/GenBank/DDBJ whole genome shotgun (WGS) entry which is preliminary data.</text>
</comment>
<sequence length="384" mass="44507">MLTHLNLEGTGYLESLEGISGLSSLRTLKLLDSNVRLDMSLMKKLQPLEHLEYVSVNISTSTLGGGKLFYDSRMGRCIQKAYIYKEPWEEEPVKVIVLPAWDGLRDIYICRCEMLEEIKIEKTPWNKSLTSPCFSNLTQVNIRDCKGLKDLTWLLFVRNLTHLHVLWSWQLEDIISKEKAGNVLENNIIPFQKLEVLILVTLPQLKSIYWNALPFQRLRYLDIRGNCQKLRKLPLNSKSVVDVEKLVIYCPDKEWLERVEWEEEATRLRFLPSSIEDLKAVRSDLLRKVHAAEEGGGLQRLYQIESIYRSHLLFPCLKKIDLERCPTLRKLPLSSGSCVGGDELVISYRDDHWIERVHWEDKATGEIFLLCCEKVIMASYPGDL</sequence>
<dbReference type="Pfam" id="PF23247">
    <property type="entry name" value="LRR_RPS2"/>
    <property type="match status" value="1"/>
</dbReference>
<dbReference type="Proteomes" id="UP000886595">
    <property type="component" value="Unassembled WGS sequence"/>
</dbReference>
<keyword evidence="1" id="KW-0611">Plant defense</keyword>
<proteinExistence type="predicted"/>
<dbReference type="EMBL" id="JAAMPC010000015">
    <property type="protein sequence ID" value="KAG2260763.1"/>
    <property type="molecule type" value="Genomic_DNA"/>
</dbReference>
<evidence type="ECO:0000313" key="3">
    <source>
        <dbReference type="EMBL" id="KAG2260763.1"/>
    </source>
</evidence>
<dbReference type="Gene3D" id="3.80.10.10">
    <property type="entry name" value="Ribonuclease Inhibitor"/>
    <property type="match status" value="1"/>
</dbReference>
<dbReference type="AlphaFoldDB" id="A0A8X7Q2J4"/>
<evidence type="ECO:0000313" key="4">
    <source>
        <dbReference type="Proteomes" id="UP000886595"/>
    </source>
</evidence>
<protein>
    <recommendedName>
        <fullName evidence="2">Disease resistance protein At4g27190-like leucine-rich repeats domain-containing protein</fullName>
    </recommendedName>
</protein>
<accession>A0A8X7Q2J4</accession>
<gene>
    <name evidence="3" type="ORF">Bca52824_080057</name>
</gene>
<feature type="domain" description="Disease resistance protein At4g27190-like leucine-rich repeats" evidence="2">
    <location>
        <begin position="117"/>
        <end position="233"/>
    </location>
</feature>
<dbReference type="PANTHER" id="PTHR33463">
    <property type="entry name" value="NB-ARC DOMAIN-CONTAINING PROTEIN-RELATED"/>
    <property type="match status" value="1"/>
</dbReference>
<dbReference type="InterPro" id="IPR050905">
    <property type="entry name" value="Plant_NBS-LRR"/>
</dbReference>
<dbReference type="PANTHER" id="PTHR33463:SF220">
    <property type="entry name" value="NB-ARC DOMAIN-CONTAINING PROTEIN"/>
    <property type="match status" value="1"/>
</dbReference>
<reference evidence="3 4" key="1">
    <citation type="submission" date="2020-02" db="EMBL/GenBank/DDBJ databases">
        <authorList>
            <person name="Ma Q."/>
            <person name="Huang Y."/>
            <person name="Song X."/>
            <person name="Pei D."/>
        </authorList>
    </citation>
    <scope>NUCLEOTIDE SEQUENCE [LARGE SCALE GENOMIC DNA]</scope>
    <source>
        <strain evidence="3">Sxm20200214</strain>
        <tissue evidence="3">Leaf</tissue>
    </source>
</reference>
<dbReference type="OrthoDB" id="664960at2759"/>
<name>A0A8X7Q2J4_BRACI</name>
<evidence type="ECO:0000259" key="2">
    <source>
        <dbReference type="Pfam" id="PF23247"/>
    </source>
</evidence>
<dbReference type="InterPro" id="IPR032675">
    <property type="entry name" value="LRR_dom_sf"/>
</dbReference>